<sequence>MHSHPPLAVALGRHAARVLALTLLSGTVFAPVFAQLRVDLDGAAMMVMEPLPEFAPSGWTLQRSQSSSLASSTSALATLAGWPAVQPSGAVTQTMLWARRERLGLGFGVEHRWAPVASLANPFPAPAATRDAGMLVGLSWATGESSQVTWATPLLPPRSTGLAWAGAEKWPDREMRLGLEFRKRDPYAELRRGALMKFEVSRDTTVSVKPRHGRLSFTLASHW</sequence>
<reference evidence="1 2" key="1">
    <citation type="submission" date="2020-05" db="EMBL/GenBank/DDBJ databases">
        <title>Aquincola sp. isolate from soil.</title>
        <authorList>
            <person name="Han J."/>
            <person name="Kim D.-U."/>
        </authorList>
    </citation>
    <scope>NUCLEOTIDE SEQUENCE [LARGE SCALE GENOMIC DNA]</scope>
    <source>
        <strain evidence="1 2">S2</strain>
    </source>
</reference>
<protein>
    <submittedName>
        <fullName evidence="1">Uncharacterized protein</fullName>
    </submittedName>
</protein>
<dbReference type="EMBL" id="JABRWJ010000004">
    <property type="protein sequence ID" value="NRF68132.1"/>
    <property type="molecule type" value="Genomic_DNA"/>
</dbReference>
<keyword evidence="2" id="KW-1185">Reference proteome</keyword>
<evidence type="ECO:0000313" key="2">
    <source>
        <dbReference type="Proteomes" id="UP000737171"/>
    </source>
</evidence>
<name>A0ABX2EHM6_9BURK</name>
<proteinExistence type="predicted"/>
<dbReference type="RefSeq" id="WP_173123503.1">
    <property type="nucleotide sequence ID" value="NZ_JABRWJ010000004.1"/>
</dbReference>
<comment type="caution">
    <text evidence="1">The sequence shown here is derived from an EMBL/GenBank/DDBJ whole genome shotgun (WGS) entry which is preliminary data.</text>
</comment>
<dbReference type="Proteomes" id="UP000737171">
    <property type="component" value="Unassembled WGS sequence"/>
</dbReference>
<gene>
    <name evidence="1" type="ORF">HLB44_14155</name>
</gene>
<organism evidence="1 2">
    <name type="scientific">Pseudaquabacterium terrae</name>
    <dbReference type="NCBI Taxonomy" id="2732868"/>
    <lineage>
        <taxon>Bacteria</taxon>
        <taxon>Pseudomonadati</taxon>
        <taxon>Pseudomonadota</taxon>
        <taxon>Betaproteobacteria</taxon>
        <taxon>Burkholderiales</taxon>
        <taxon>Sphaerotilaceae</taxon>
        <taxon>Pseudaquabacterium</taxon>
    </lineage>
</organism>
<evidence type="ECO:0000313" key="1">
    <source>
        <dbReference type="EMBL" id="NRF68132.1"/>
    </source>
</evidence>
<accession>A0ABX2EHM6</accession>